<dbReference type="InterPro" id="IPR015424">
    <property type="entry name" value="PyrdxlP-dep_Trfase"/>
</dbReference>
<dbReference type="OrthoDB" id="9808002at2"/>
<keyword evidence="8" id="KW-0411">Iron-sulfur</keyword>
<dbReference type="Gene3D" id="3.40.640.10">
    <property type="entry name" value="Type I PLP-dependent aspartate aminotransferase-like (Major domain)"/>
    <property type="match status" value="1"/>
</dbReference>
<dbReference type="EC" id="2.8.1.7" evidence="3"/>
<dbReference type="PROSITE" id="PS00595">
    <property type="entry name" value="AA_TRANSFER_CLASS_5"/>
    <property type="match status" value="1"/>
</dbReference>
<organism evidence="12 13">
    <name type="scientific">Halalkalibacter akibai (strain ATCC 43226 / DSM 21942 / CIP 109018 / JCM 9157 / 1139)</name>
    <name type="common">Bacillus akibai</name>
    <dbReference type="NCBI Taxonomy" id="1236973"/>
    <lineage>
        <taxon>Bacteria</taxon>
        <taxon>Bacillati</taxon>
        <taxon>Bacillota</taxon>
        <taxon>Bacilli</taxon>
        <taxon>Bacillales</taxon>
        <taxon>Bacillaceae</taxon>
        <taxon>Halalkalibacter</taxon>
    </lineage>
</organism>
<dbReference type="eggNOG" id="COG1104">
    <property type="taxonomic scope" value="Bacteria"/>
</dbReference>
<keyword evidence="6" id="KW-0663">Pyridoxal phosphate</keyword>
<dbReference type="STRING" id="1236973.JCM9157_3707"/>
<dbReference type="Gene3D" id="3.90.1150.10">
    <property type="entry name" value="Aspartate Aminotransferase, domain 1"/>
    <property type="match status" value="1"/>
</dbReference>
<keyword evidence="7" id="KW-0408">Iron</keyword>
<dbReference type="GO" id="GO:0051536">
    <property type="term" value="F:iron-sulfur cluster binding"/>
    <property type="evidence" value="ECO:0007669"/>
    <property type="project" value="UniProtKB-KW"/>
</dbReference>
<dbReference type="PANTHER" id="PTHR11601">
    <property type="entry name" value="CYSTEINE DESULFURYLASE FAMILY MEMBER"/>
    <property type="match status" value="1"/>
</dbReference>
<dbReference type="Proteomes" id="UP000018896">
    <property type="component" value="Unassembled WGS sequence"/>
</dbReference>
<evidence type="ECO:0000256" key="3">
    <source>
        <dbReference type="ARBA" id="ARBA00012239"/>
    </source>
</evidence>
<comment type="similarity">
    <text evidence="2">Belongs to the class-V pyridoxal-phosphate-dependent aminotransferase family. NifS/IscS subfamily.</text>
</comment>
<dbReference type="NCBIfam" id="NF002806">
    <property type="entry name" value="PRK02948.1"/>
    <property type="match status" value="1"/>
</dbReference>
<dbReference type="InterPro" id="IPR015422">
    <property type="entry name" value="PyrdxlP-dep_Trfase_small"/>
</dbReference>
<evidence type="ECO:0000256" key="7">
    <source>
        <dbReference type="ARBA" id="ARBA00023004"/>
    </source>
</evidence>
<name>W4QYZ6_HALA3</name>
<dbReference type="GO" id="GO:0046872">
    <property type="term" value="F:metal ion binding"/>
    <property type="evidence" value="ECO:0007669"/>
    <property type="project" value="UniProtKB-KW"/>
</dbReference>
<dbReference type="Pfam" id="PF00266">
    <property type="entry name" value="Aminotran_5"/>
    <property type="match status" value="1"/>
</dbReference>
<comment type="caution">
    <text evidence="12">The sequence shown here is derived from an EMBL/GenBank/DDBJ whole genome shotgun (WGS) entry which is preliminary data.</text>
</comment>
<dbReference type="InterPro" id="IPR016454">
    <property type="entry name" value="Cysteine_dSase"/>
</dbReference>
<evidence type="ECO:0000313" key="12">
    <source>
        <dbReference type="EMBL" id="GAE36514.1"/>
    </source>
</evidence>
<dbReference type="FunFam" id="3.40.640.10:FF:000084">
    <property type="entry name" value="IscS-like cysteine desulfurase"/>
    <property type="match status" value="1"/>
</dbReference>
<protein>
    <recommendedName>
        <fullName evidence="3">cysteine desulfurase</fullName>
        <ecNumber evidence="3">2.8.1.7</ecNumber>
    </recommendedName>
</protein>
<dbReference type="PANTHER" id="PTHR11601:SF34">
    <property type="entry name" value="CYSTEINE DESULFURASE"/>
    <property type="match status" value="1"/>
</dbReference>
<keyword evidence="4" id="KW-0808">Transferase</keyword>
<gene>
    <name evidence="12" type="ORF">JCM9157_3707</name>
</gene>
<dbReference type="RefSeq" id="WP_035666549.1">
    <property type="nucleotide sequence ID" value="NZ_BAUV01000036.1"/>
</dbReference>
<sequence length="373" mass="40968">MKQIYLDYNASTPLAPEVVEVMTPFLTKYYGNPSTTHFAAIEAKKAVEKARQQVASFIGAAKEEIIFTSGGTESNNHVIRKVFDQHHHKGKHFITTAIEHPAVHKPLEYLKQFGAEITYLPVDKYGQVSIDSLKKAIRSDTILITIMHANNEVGTIQPIEKIGEIAKQHGVLFHTDAAQSLGKIEVDVIKQQVDFLSIAGHKLYAPKGIGALYIRKGVELKPYLLGAGHENGLRAGTENVMFIAGLGEACETAKKFLIDMSKTKQLKEEFLSLLRDYFPNQITVNGHPVECLPNTLNISFKNRIGQDILTAVPEIAASTGSACHSGVVTLSPVLKAMGVMPEEGKGTIRFSLGRFTTDAEIKFAAQYLKVRLA</sequence>
<keyword evidence="13" id="KW-1185">Reference proteome</keyword>
<dbReference type="InterPro" id="IPR015421">
    <property type="entry name" value="PyrdxlP-dep_Trfase_major"/>
</dbReference>
<dbReference type="SUPFAM" id="SSF53383">
    <property type="entry name" value="PLP-dependent transferases"/>
    <property type="match status" value="1"/>
</dbReference>
<comment type="cofactor">
    <cofactor evidence="1 10">
        <name>pyridoxal 5'-phosphate</name>
        <dbReference type="ChEBI" id="CHEBI:597326"/>
    </cofactor>
</comment>
<evidence type="ECO:0000259" key="11">
    <source>
        <dbReference type="Pfam" id="PF00266"/>
    </source>
</evidence>
<dbReference type="GO" id="GO:0031071">
    <property type="term" value="F:cysteine desulfurase activity"/>
    <property type="evidence" value="ECO:0007669"/>
    <property type="project" value="UniProtKB-EC"/>
</dbReference>
<accession>W4QYZ6</accession>
<evidence type="ECO:0000256" key="8">
    <source>
        <dbReference type="ARBA" id="ARBA00023014"/>
    </source>
</evidence>
<evidence type="ECO:0000256" key="9">
    <source>
        <dbReference type="ARBA" id="ARBA00050776"/>
    </source>
</evidence>
<evidence type="ECO:0000256" key="6">
    <source>
        <dbReference type="ARBA" id="ARBA00022898"/>
    </source>
</evidence>
<dbReference type="InterPro" id="IPR020578">
    <property type="entry name" value="Aminotrans_V_PyrdxlP_BS"/>
</dbReference>
<comment type="catalytic activity">
    <reaction evidence="9">
        <text>(sulfur carrier)-H + L-cysteine = (sulfur carrier)-SH + L-alanine</text>
        <dbReference type="Rhea" id="RHEA:43892"/>
        <dbReference type="Rhea" id="RHEA-COMP:14737"/>
        <dbReference type="Rhea" id="RHEA-COMP:14739"/>
        <dbReference type="ChEBI" id="CHEBI:29917"/>
        <dbReference type="ChEBI" id="CHEBI:35235"/>
        <dbReference type="ChEBI" id="CHEBI:57972"/>
        <dbReference type="ChEBI" id="CHEBI:64428"/>
        <dbReference type="EC" id="2.8.1.7"/>
    </reaction>
</comment>
<dbReference type="EMBL" id="BAUV01000036">
    <property type="protein sequence ID" value="GAE36514.1"/>
    <property type="molecule type" value="Genomic_DNA"/>
</dbReference>
<dbReference type="PIRSF" id="PIRSF005572">
    <property type="entry name" value="NifS"/>
    <property type="match status" value="1"/>
</dbReference>
<evidence type="ECO:0000256" key="10">
    <source>
        <dbReference type="RuleBase" id="RU004504"/>
    </source>
</evidence>
<proteinExistence type="inferred from homology"/>
<evidence type="ECO:0000256" key="4">
    <source>
        <dbReference type="ARBA" id="ARBA00022679"/>
    </source>
</evidence>
<feature type="domain" description="Aminotransferase class V" evidence="11">
    <location>
        <begin position="4"/>
        <end position="362"/>
    </location>
</feature>
<evidence type="ECO:0000256" key="5">
    <source>
        <dbReference type="ARBA" id="ARBA00022723"/>
    </source>
</evidence>
<reference evidence="12 13" key="1">
    <citation type="journal article" date="2014" name="Genome Announc.">
        <title>Draft Genome Sequences of Three Alkaliphilic Bacillus Strains, Bacillus wakoensis JCM 9140T, Bacillus akibai JCM 9157T, and Bacillus hemicellulosilyticus JCM 9152T.</title>
        <authorList>
            <person name="Yuki M."/>
            <person name="Oshima K."/>
            <person name="Suda W."/>
            <person name="Oshida Y."/>
            <person name="Kitamura K."/>
            <person name="Iida T."/>
            <person name="Hattori M."/>
            <person name="Ohkuma M."/>
        </authorList>
    </citation>
    <scope>NUCLEOTIDE SEQUENCE [LARGE SCALE GENOMIC DNA]</scope>
    <source>
        <strain evidence="12 13">JCM 9157</strain>
    </source>
</reference>
<dbReference type="InterPro" id="IPR000192">
    <property type="entry name" value="Aminotrans_V_dom"/>
</dbReference>
<evidence type="ECO:0000256" key="2">
    <source>
        <dbReference type="ARBA" id="ARBA00006490"/>
    </source>
</evidence>
<evidence type="ECO:0000313" key="13">
    <source>
        <dbReference type="Proteomes" id="UP000018896"/>
    </source>
</evidence>
<keyword evidence="5" id="KW-0479">Metal-binding</keyword>
<evidence type="ECO:0000256" key="1">
    <source>
        <dbReference type="ARBA" id="ARBA00001933"/>
    </source>
</evidence>
<dbReference type="AlphaFoldDB" id="W4QYZ6"/>